<dbReference type="PANTHER" id="PTHR43719:SF28">
    <property type="entry name" value="PEROXIDE STRESS-ACTIVATED HISTIDINE KINASE MAK1-RELATED"/>
    <property type="match status" value="1"/>
</dbReference>
<dbReference type="Pfam" id="PF01627">
    <property type="entry name" value="Hpt"/>
    <property type="match status" value="1"/>
</dbReference>
<dbReference type="EMBL" id="BNAG01000002">
    <property type="protein sequence ID" value="GHE60576.1"/>
    <property type="molecule type" value="Genomic_DNA"/>
</dbReference>
<dbReference type="SMART" id="SM00448">
    <property type="entry name" value="REC"/>
    <property type="match status" value="1"/>
</dbReference>
<dbReference type="Pfam" id="PF00072">
    <property type="entry name" value="Response_reg"/>
    <property type="match status" value="1"/>
</dbReference>
<dbReference type="SUPFAM" id="SSF47226">
    <property type="entry name" value="Histidine-containing phosphotransfer domain, HPT domain"/>
    <property type="match status" value="1"/>
</dbReference>
<comment type="caution">
    <text evidence="6">The sequence shown here is derived from an EMBL/GenBank/DDBJ whole genome shotgun (WGS) entry which is preliminary data.</text>
</comment>
<feature type="modified residue" description="Phosphohistidine" evidence="2">
    <location>
        <position position="192"/>
    </location>
</feature>
<feature type="domain" description="Response regulatory" evidence="4">
    <location>
        <begin position="7"/>
        <end position="122"/>
    </location>
</feature>
<sequence>MNNRHNSILVIDDNDINRKYLKSVLSNNSLEPVLVESGYRALEELRLRQFDLILVDIQMPEMDGFECYNRIKEEFGLYCPVLAITAFSDNADKKQIIEFGFNDYILKPVKPNVLVETIKYWITNFSKTNGASPFQEDEHVDEEVIQDLLRYTDKDSLLLLIDEFVEETKSNLQSISFLKSNHKYTEILSILHNIKGNAGSFGFTTLSSMASTIESYIKEEKWDRAVSILDEFLEYGDFLFKDHRRLLKIY</sequence>
<dbReference type="RefSeq" id="WP_189629549.1">
    <property type="nucleotide sequence ID" value="NZ_BNAG01000002.1"/>
</dbReference>
<evidence type="ECO:0000313" key="6">
    <source>
        <dbReference type="EMBL" id="GHE60576.1"/>
    </source>
</evidence>
<evidence type="ECO:0000256" key="3">
    <source>
        <dbReference type="PROSITE-ProRule" id="PRU00169"/>
    </source>
</evidence>
<name>A0ABQ3I7E0_9BACT</name>
<organism evidence="6 7">
    <name type="scientific">Roseivirga thermotolerans</name>
    <dbReference type="NCBI Taxonomy" id="1758176"/>
    <lineage>
        <taxon>Bacteria</taxon>
        <taxon>Pseudomonadati</taxon>
        <taxon>Bacteroidota</taxon>
        <taxon>Cytophagia</taxon>
        <taxon>Cytophagales</taxon>
        <taxon>Roseivirgaceae</taxon>
        <taxon>Roseivirga</taxon>
    </lineage>
</organism>
<dbReference type="Gene3D" id="3.40.50.2300">
    <property type="match status" value="1"/>
</dbReference>
<evidence type="ECO:0000259" key="5">
    <source>
        <dbReference type="PROSITE" id="PS50894"/>
    </source>
</evidence>
<protein>
    <recommendedName>
        <fullName evidence="8">Response regulatory domain-containing protein</fullName>
    </recommendedName>
</protein>
<keyword evidence="1 3" id="KW-0597">Phosphoprotein</keyword>
<dbReference type="PROSITE" id="PS50110">
    <property type="entry name" value="RESPONSE_REGULATORY"/>
    <property type="match status" value="1"/>
</dbReference>
<dbReference type="PANTHER" id="PTHR43719">
    <property type="entry name" value="TWO-COMPONENT HISTIDINE KINASE"/>
    <property type="match status" value="1"/>
</dbReference>
<dbReference type="Gene3D" id="1.20.120.160">
    <property type="entry name" value="HPT domain"/>
    <property type="match status" value="1"/>
</dbReference>
<accession>A0ABQ3I7E0</accession>
<dbReference type="Proteomes" id="UP000658258">
    <property type="component" value="Unassembled WGS sequence"/>
</dbReference>
<evidence type="ECO:0000259" key="4">
    <source>
        <dbReference type="PROSITE" id="PS50110"/>
    </source>
</evidence>
<reference evidence="7" key="1">
    <citation type="journal article" date="2019" name="Int. J. Syst. Evol. Microbiol.">
        <title>The Global Catalogue of Microorganisms (GCM) 10K type strain sequencing project: providing services to taxonomists for standard genome sequencing and annotation.</title>
        <authorList>
            <consortium name="The Broad Institute Genomics Platform"/>
            <consortium name="The Broad Institute Genome Sequencing Center for Infectious Disease"/>
            <person name="Wu L."/>
            <person name="Ma J."/>
        </authorList>
    </citation>
    <scope>NUCLEOTIDE SEQUENCE [LARGE SCALE GENOMIC DNA]</scope>
    <source>
        <strain evidence="7">CGMCC 1.15111</strain>
    </source>
</reference>
<evidence type="ECO:0000256" key="1">
    <source>
        <dbReference type="ARBA" id="ARBA00022553"/>
    </source>
</evidence>
<dbReference type="PROSITE" id="PS50894">
    <property type="entry name" value="HPT"/>
    <property type="match status" value="1"/>
</dbReference>
<feature type="modified residue" description="4-aspartylphosphate" evidence="3">
    <location>
        <position position="56"/>
    </location>
</feature>
<evidence type="ECO:0008006" key="8">
    <source>
        <dbReference type="Google" id="ProtNLM"/>
    </source>
</evidence>
<feature type="domain" description="HPt" evidence="5">
    <location>
        <begin position="153"/>
        <end position="250"/>
    </location>
</feature>
<gene>
    <name evidence="6" type="ORF">GCM10011340_14320</name>
</gene>
<dbReference type="SUPFAM" id="SSF52172">
    <property type="entry name" value="CheY-like"/>
    <property type="match status" value="1"/>
</dbReference>
<evidence type="ECO:0000313" key="7">
    <source>
        <dbReference type="Proteomes" id="UP000658258"/>
    </source>
</evidence>
<dbReference type="InterPro" id="IPR001789">
    <property type="entry name" value="Sig_transdc_resp-reg_receiver"/>
</dbReference>
<proteinExistence type="predicted"/>
<dbReference type="InterPro" id="IPR011006">
    <property type="entry name" value="CheY-like_superfamily"/>
</dbReference>
<keyword evidence="7" id="KW-1185">Reference proteome</keyword>
<evidence type="ECO:0000256" key="2">
    <source>
        <dbReference type="PROSITE-ProRule" id="PRU00110"/>
    </source>
</evidence>
<dbReference type="InterPro" id="IPR008207">
    <property type="entry name" value="Sig_transdc_His_kin_Hpt_dom"/>
</dbReference>
<dbReference type="InterPro" id="IPR050956">
    <property type="entry name" value="2C_system_His_kinase"/>
</dbReference>
<dbReference type="CDD" id="cd17546">
    <property type="entry name" value="REC_hyHK_CKI1_RcsC-like"/>
    <property type="match status" value="1"/>
</dbReference>
<dbReference type="InterPro" id="IPR036641">
    <property type="entry name" value="HPT_dom_sf"/>
</dbReference>